<evidence type="ECO:0000313" key="3">
    <source>
        <dbReference type="Proteomes" id="UP000479190"/>
    </source>
</evidence>
<feature type="region of interest" description="Disordered" evidence="1">
    <location>
        <begin position="1"/>
        <end position="41"/>
    </location>
</feature>
<proteinExistence type="predicted"/>
<evidence type="ECO:0000256" key="1">
    <source>
        <dbReference type="SAM" id="MobiDB-lite"/>
    </source>
</evidence>
<keyword evidence="3" id="KW-1185">Reference proteome</keyword>
<feature type="non-terminal residue" evidence="2">
    <location>
        <position position="73"/>
    </location>
</feature>
<protein>
    <submittedName>
        <fullName evidence="2">Uncharacterized protein</fullName>
    </submittedName>
</protein>
<name>A0A6H5I6Z3_9HYME</name>
<gene>
    <name evidence="2" type="ORF">TBRA_LOCUS4260</name>
</gene>
<dbReference type="EMBL" id="CADCXV010000674">
    <property type="protein sequence ID" value="CAB0032318.1"/>
    <property type="molecule type" value="Genomic_DNA"/>
</dbReference>
<reference evidence="2 3" key="1">
    <citation type="submission" date="2020-02" db="EMBL/GenBank/DDBJ databases">
        <authorList>
            <person name="Ferguson B K."/>
        </authorList>
    </citation>
    <scope>NUCLEOTIDE SEQUENCE [LARGE SCALE GENOMIC DNA]</scope>
</reference>
<sequence>MVRSSRRCCRDVVVASRGTRSRPGSSDHEVQSQRSSSSCAGQFATTIAQARLERIPYKREGGPARWSWSAETP</sequence>
<feature type="compositionally biased region" description="Polar residues" evidence="1">
    <location>
        <begin position="32"/>
        <end position="41"/>
    </location>
</feature>
<dbReference type="Proteomes" id="UP000479190">
    <property type="component" value="Unassembled WGS sequence"/>
</dbReference>
<accession>A0A6H5I6Z3</accession>
<dbReference type="AlphaFoldDB" id="A0A6H5I6Z3"/>
<evidence type="ECO:0000313" key="2">
    <source>
        <dbReference type="EMBL" id="CAB0032318.1"/>
    </source>
</evidence>
<organism evidence="2 3">
    <name type="scientific">Trichogramma brassicae</name>
    <dbReference type="NCBI Taxonomy" id="86971"/>
    <lineage>
        <taxon>Eukaryota</taxon>
        <taxon>Metazoa</taxon>
        <taxon>Ecdysozoa</taxon>
        <taxon>Arthropoda</taxon>
        <taxon>Hexapoda</taxon>
        <taxon>Insecta</taxon>
        <taxon>Pterygota</taxon>
        <taxon>Neoptera</taxon>
        <taxon>Endopterygota</taxon>
        <taxon>Hymenoptera</taxon>
        <taxon>Apocrita</taxon>
        <taxon>Proctotrupomorpha</taxon>
        <taxon>Chalcidoidea</taxon>
        <taxon>Trichogrammatidae</taxon>
        <taxon>Trichogramma</taxon>
    </lineage>
</organism>